<comment type="caution">
    <text evidence="1">The sequence shown here is derived from an EMBL/GenBank/DDBJ whole genome shotgun (WGS) entry which is preliminary data.</text>
</comment>
<accession>A0A9K3LDV2</accession>
<dbReference type="OrthoDB" id="45960at2759"/>
<gene>
    <name evidence="1" type="ORF">IV203_035658</name>
</gene>
<dbReference type="PANTHER" id="PTHR13132">
    <property type="entry name" value="ALPHA- 1,6 -FUCOSYLTRANSFERASE"/>
    <property type="match status" value="1"/>
</dbReference>
<evidence type="ECO:0000313" key="1">
    <source>
        <dbReference type="EMBL" id="KAG7360559.1"/>
    </source>
</evidence>
<dbReference type="GO" id="GO:0006487">
    <property type="term" value="P:protein N-linked glycosylation"/>
    <property type="evidence" value="ECO:0007669"/>
    <property type="project" value="TreeGrafter"/>
</dbReference>
<keyword evidence="2" id="KW-1185">Reference proteome</keyword>
<dbReference type="PANTHER" id="PTHR13132:SF29">
    <property type="entry name" value="ALPHA-(1,6)-FUCOSYLTRANSFERASE"/>
    <property type="match status" value="1"/>
</dbReference>
<dbReference type="AlphaFoldDB" id="A0A9K3LDV2"/>
<dbReference type="GO" id="GO:0046921">
    <property type="term" value="F:alpha-(1-&gt;6)-fucosyltransferase activity"/>
    <property type="evidence" value="ECO:0007669"/>
    <property type="project" value="TreeGrafter"/>
</dbReference>
<protein>
    <submittedName>
        <fullName evidence="1">Uncharacterized protein</fullName>
    </submittedName>
</protein>
<reference evidence="1" key="1">
    <citation type="journal article" date="2021" name="Sci. Rep.">
        <title>Diploid genomic architecture of Nitzschia inconspicua, an elite biomass production diatom.</title>
        <authorList>
            <person name="Oliver A."/>
            <person name="Podell S."/>
            <person name="Pinowska A."/>
            <person name="Traller J.C."/>
            <person name="Smith S.R."/>
            <person name="McClure R."/>
            <person name="Beliaev A."/>
            <person name="Bohutskyi P."/>
            <person name="Hill E.A."/>
            <person name="Rabines A."/>
            <person name="Zheng H."/>
            <person name="Allen L.Z."/>
            <person name="Kuo A."/>
            <person name="Grigoriev I.V."/>
            <person name="Allen A.E."/>
            <person name="Hazlebeck D."/>
            <person name="Allen E.E."/>
        </authorList>
    </citation>
    <scope>NUCLEOTIDE SEQUENCE</scope>
    <source>
        <strain evidence="1">Hildebrandi</strain>
    </source>
</reference>
<organism evidence="1 2">
    <name type="scientific">Nitzschia inconspicua</name>
    <dbReference type="NCBI Taxonomy" id="303405"/>
    <lineage>
        <taxon>Eukaryota</taxon>
        <taxon>Sar</taxon>
        <taxon>Stramenopiles</taxon>
        <taxon>Ochrophyta</taxon>
        <taxon>Bacillariophyta</taxon>
        <taxon>Bacillariophyceae</taxon>
        <taxon>Bacillariophycidae</taxon>
        <taxon>Bacillariales</taxon>
        <taxon>Bacillariaceae</taxon>
        <taxon>Nitzschia</taxon>
    </lineage>
</organism>
<proteinExistence type="predicted"/>
<reference evidence="1" key="2">
    <citation type="submission" date="2021-04" db="EMBL/GenBank/DDBJ databases">
        <authorList>
            <person name="Podell S."/>
        </authorList>
    </citation>
    <scope>NUCLEOTIDE SEQUENCE</scope>
    <source>
        <strain evidence="1">Hildebrandi</strain>
    </source>
</reference>
<dbReference type="Proteomes" id="UP000693970">
    <property type="component" value="Unassembled WGS sequence"/>
</dbReference>
<dbReference type="EMBL" id="JAGRRH010000013">
    <property type="protein sequence ID" value="KAG7360559.1"/>
    <property type="molecule type" value="Genomic_DNA"/>
</dbReference>
<name>A0A9K3LDV2_9STRA</name>
<sequence>MKRRSILVALLTTAGILSSLFSIRFHHHVVVVDTRQLTSSNQGWEPYNKWHTYNATFTAQLSSTTSSSNASLCFPYNSQDWLAGKRLGNANIGNKSASVNTDEFIQNSILNTENLFILPHGIGSKRLLEQTICHKESNFLSFDTISNEVPVQQLALRLLYMAIHYHQHHPAMEEAVHRRRINLSCQEDLQHYQLGSFDFECRNAKFLVVPMKHRGLGAVMRNDAATALMAGISTNRVVLFINASPVGPSYIQAPWSWSSCPRQDKQCFFLPDSPCILTIDELQNATVLTKGERRQLFKTGQITSKKSEDRVVIMDMFTRPQRTPPTFREQIVGIIQKYLLQPLVEQTPNDQDPRILRLFQALDYIQQDDESLQVQNKSVFGYFGRKSTAHHAMILYAMRPNHFYAQRLEQWMQLAFTDYNRNDHLMLGMPIRASDKCGLESECPSFDLYMNLMQTVWDKHSKNVEGTSTMDSSNRMVSIVFTSESAVVHQEQKDYQTNHNLSFPLVEDGKNKGSLHVPFDFITNSYDLVQDSGDPTKLNDGEISSKEEILLSTIASLQMQLNSDYVVGNCCSSHHILLVDLLQEGCGIRNNHDVSQCMQDHEDQTFRLCCAWSKTPACLEKRENRKEI</sequence>
<evidence type="ECO:0000313" key="2">
    <source>
        <dbReference type="Proteomes" id="UP000693970"/>
    </source>
</evidence>